<dbReference type="InterPro" id="IPR006059">
    <property type="entry name" value="SBP"/>
</dbReference>
<comment type="caution">
    <text evidence="5">The sequence shown here is derived from an EMBL/GenBank/DDBJ whole genome shotgun (WGS) entry which is preliminary data.</text>
</comment>
<proteinExistence type="predicted"/>
<keyword evidence="4" id="KW-0574">Periplasm</keyword>
<dbReference type="Proteomes" id="UP001366503">
    <property type="component" value="Unassembled WGS sequence"/>
</dbReference>
<gene>
    <name evidence="5" type="ORF">O7A05_10215</name>
</gene>
<comment type="subcellular location">
    <subcellularLocation>
        <location evidence="1">Periplasm</location>
    </subcellularLocation>
</comment>
<reference evidence="5 6" key="1">
    <citation type="submission" date="2022-12" db="EMBL/GenBank/DDBJ databases">
        <authorList>
            <person name="Muema E."/>
        </authorList>
    </citation>
    <scope>NUCLEOTIDE SEQUENCE [LARGE SCALE GENOMIC DNA]</scope>
    <source>
        <strain evidence="6">1330</strain>
    </source>
</reference>
<dbReference type="Gene3D" id="3.40.190.10">
    <property type="entry name" value="Periplasmic binding protein-like II"/>
    <property type="match status" value="2"/>
</dbReference>
<accession>A0ABU8K9Y1</accession>
<dbReference type="EMBL" id="JAPYKO010000005">
    <property type="protein sequence ID" value="MEI9402531.1"/>
    <property type="molecule type" value="Genomic_DNA"/>
</dbReference>
<organism evidence="5 6">
    <name type="scientific">Mesorhizobium argentiipisi</name>
    <dbReference type="NCBI Taxonomy" id="3015175"/>
    <lineage>
        <taxon>Bacteria</taxon>
        <taxon>Pseudomonadati</taxon>
        <taxon>Pseudomonadota</taxon>
        <taxon>Alphaproteobacteria</taxon>
        <taxon>Hyphomicrobiales</taxon>
        <taxon>Phyllobacteriaceae</taxon>
        <taxon>Mesorhizobium</taxon>
    </lineage>
</organism>
<dbReference type="PANTHER" id="PTHR30222:SF17">
    <property type="entry name" value="SPERMIDINE_PUTRESCINE-BINDING PERIPLASMIC PROTEIN"/>
    <property type="match status" value="1"/>
</dbReference>
<dbReference type="RefSeq" id="WP_337092898.1">
    <property type="nucleotide sequence ID" value="NZ_JAPYKO010000005.1"/>
</dbReference>
<evidence type="ECO:0000256" key="2">
    <source>
        <dbReference type="ARBA" id="ARBA00022448"/>
    </source>
</evidence>
<evidence type="ECO:0000313" key="6">
    <source>
        <dbReference type="Proteomes" id="UP001366503"/>
    </source>
</evidence>
<protein>
    <submittedName>
        <fullName evidence="5">PotD/PotF family extracellular solute-binding protein</fullName>
    </submittedName>
</protein>
<sequence length="379" mass="41222">MFDEGGKSVLKVEMTRRAALAGITGLAAGAALVRLSGWAQAAPGGALQVMAWEGYDLNAQLGDWKAANGVTIEATSIANQDDVQAKFVAGNPPPIDLAEYNQAYADLYIRELKIVTPIDRSKVPNYNADNLFAQFFDQPTWFADGKLWGSPYIWGFNTLLYRKDKLAAPKSYADLLDPSLKGKIAIMDDTVSSWPVAARVAGLGAKYPLLSKDELAQTFAKFAKYRDQARVIALNQGELLNLMVSGEVVAALCADPSILIQAEQQNVKIEMVLPDEGPVLWVDAWFIPVSADNIETATAFINQALDPKIQAEVAMAVVQAPVSKKAVELLDEKSRNRIDYGAIDKIFAAGLPGIPPRQSDTHATYDDWVAAWQEFKAGM</sequence>
<dbReference type="InterPro" id="IPR001188">
    <property type="entry name" value="Sperm_putr-bd"/>
</dbReference>
<keyword evidence="3" id="KW-0732">Signal</keyword>
<dbReference type="PRINTS" id="PR00909">
    <property type="entry name" value="SPERMDNBNDNG"/>
</dbReference>
<evidence type="ECO:0000313" key="5">
    <source>
        <dbReference type="EMBL" id="MEI9402531.1"/>
    </source>
</evidence>
<keyword evidence="2" id="KW-0813">Transport</keyword>
<dbReference type="PANTHER" id="PTHR30222">
    <property type="entry name" value="SPERMIDINE/PUTRESCINE-BINDING PERIPLASMIC PROTEIN"/>
    <property type="match status" value="1"/>
</dbReference>
<evidence type="ECO:0000256" key="1">
    <source>
        <dbReference type="ARBA" id="ARBA00004418"/>
    </source>
</evidence>
<evidence type="ECO:0000256" key="3">
    <source>
        <dbReference type="ARBA" id="ARBA00022729"/>
    </source>
</evidence>
<dbReference type="SUPFAM" id="SSF53850">
    <property type="entry name" value="Periplasmic binding protein-like II"/>
    <property type="match status" value="1"/>
</dbReference>
<name>A0ABU8K9Y1_9HYPH</name>
<keyword evidence="6" id="KW-1185">Reference proteome</keyword>
<evidence type="ECO:0000256" key="4">
    <source>
        <dbReference type="ARBA" id="ARBA00022764"/>
    </source>
</evidence>
<dbReference type="PROSITE" id="PS51318">
    <property type="entry name" value="TAT"/>
    <property type="match status" value="1"/>
</dbReference>
<dbReference type="Pfam" id="PF13416">
    <property type="entry name" value="SBP_bac_8"/>
    <property type="match status" value="1"/>
</dbReference>
<dbReference type="InterPro" id="IPR006311">
    <property type="entry name" value="TAT_signal"/>
</dbReference>